<evidence type="ECO:0000313" key="7">
    <source>
        <dbReference type="Proteomes" id="UP000429811"/>
    </source>
</evidence>
<evidence type="ECO:0000256" key="1">
    <source>
        <dbReference type="PIRSR" id="PIRSR640198-1"/>
    </source>
</evidence>
<gene>
    <name evidence="6" type="ORF">GKE90_13930</name>
    <name evidence="5" type="ORF">GKE97_21160</name>
</gene>
<dbReference type="GO" id="GO:0005524">
    <property type="term" value="F:ATP binding"/>
    <property type="evidence" value="ECO:0007669"/>
    <property type="project" value="UniProtKB-KW"/>
</dbReference>
<proteinExistence type="predicted"/>
<dbReference type="SUPFAM" id="SSF140931">
    <property type="entry name" value="Fic-like"/>
    <property type="match status" value="1"/>
</dbReference>
<name>A0A174QJD0_FLAPL</name>
<dbReference type="Pfam" id="PF02661">
    <property type="entry name" value="Fic"/>
    <property type="match status" value="1"/>
</dbReference>
<feature type="binding site" evidence="2">
    <location>
        <begin position="181"/>
        <end position="188"/>
    </location>
    <ligand>
        <name>ATP</name>
        <dbReference type="ChEBI" id="CHEBI:30616"/>
    </ligand>
</feature>
<evidence type="ECO:0000256" key="3">
    <source>
        <dbReference type="PIRSR" id="PIRSR640198-3"/>
    </source>
</evidence>
<feature type="domain" description="Fido" evidence="4">
    <location>
        <begin position="92"/>
        <end position="235"/>
    </location>
</feature>
<feature type="active site" evidence="1">
    <location>
        <position position="177"/>
    </location>
</feature>
<evidence type="ECO:0000259" key="4">
    <source>
        <dbReference type="PROSITE" id="PS51459"/>
    </source>
</evidence>
<organism evidence="6 7">
    <name type="scientific">Flavonifractor plautii</name>
    <name type="common">Fusobacterium plautii</name>
    <dbReference type="NCBI Taxonomy" id="292800"/>
    <lineage>
        <taxon>Bacteria</taxon>
        <taxon>Bacillati</taxon>
        <taxon>Bacillota</taxon>
        <taxon>Clostridia</taxon>
        <taxon>Eubacteriales</taxon>
        <taxon>Oscillospiraceae</taxon>
        <taxon>Flavonifractor</taxon>
    </lineage>
</organism>
<protein>
    <submittedName>
        <fullName evidence="6">Fic family protein</fullName>
    </submittedName>
</protein>
<dbReference type="InterPro" id="IPR003812">
    <property type="entry name" value="Fido"/>
</dbReference>
<sequence>MDLYDQVKKQWQIWAVRSGEDLDLRLDNFRILFAYNSGKIENAAISYHDTREIFENGRVVGYTGDPRTLFELQNQKVCYDFLREKIPVKEPLSIPLILEIHRALTEGTYDERRYLVNGERPGTFKKQDYVTGIHEVGSYPEEVEGDLTELIGEVNSVGPKAPLKAGTYLHARFENIHPFADGNGRVGRTLLNYWLMINDYPPMIIYEEDKKAYYDALQQYDEQESLDALVRFLEAQTVKTWARVMKLSPNDTPKHQGIEFHML</sequence>
<dbReference type="PROSITE" id="PS51459">
    <property type="entry name" value="FIDO"/>
    <property type="match status" value="1"/>
</dbReference>
<feature type="binding site" evidence="2">
    <location>
        <begin position="213"/>
        <end position="214"/>
    </location>
    <ligand>
        <name>ATP</name>
        <dbReference type="ChEBI" id="CHEBI:30616"/>
    </ligand>
</feature>
<reference evidence="7 8" key="1">
    <citation type="journal article" date="2019" name="Nat. Med.">
        <title>A library of human gut bacterial isolates paired with longitudinal multiomics data enables mechanistic microbiome research.</title>
        <authorList>
            <person name="Poyet M."/>
            <person name="Groussin M."/>
            <person name="Gibbons S.M."/>
            <person name="Avila-Pacheco J."/>
            <person name="Jiang X."/>
            <person name="Kearney S.M."/>
            <person name="Perrotta A.R."/>
            <person name="Berdy B."/>
            <person name="Zhao S."/>
            <person name="Lieberman T.D."/>
            <person name="Swanson P.K."/>
            <person name="Smith M."/>
            <person name="Roesemann S."/>
            <person name="Alexander J.E."/>
            <person name="Rich S.A."/>
            <person name="Livny J."/>
            <person name="Vlamakis H."/>
            <person name="Clish C."/>
            <person name="Bullock K."/>
            <person name="Deik A."/>
            <person name="Scott J."/>
            <person name="Pierce K.A."/>
            <person name="Xavier R.J."/>
            <person name="Alm E.J."/>
        </authorList>
    </citation>
    <scope>NUCLEOTIDE SEQUENCE [LARGE SCALE GENOMIC DNA]</scope>
    <source>
        <strain evidence="5 8">BIOML-A2</strain>
        <strain evidence="6 7">BIOML-A5</strain>
    </source>
</reference>
<dbReference type="AlphaFoldDB" id="A0A174QJD0"/>
<dbReference type="InterPro" id="IPR040198">
    <property type="entry name" value="Fido_containing"/>
</dbReference>
<evidence type="ECO:0000256" key="2">
    <source>
        <dbReference type="PIRSR" id="PIRSR640198-2"/>
    </source>
</evidence>
<feature type="site" description="Important for autoinhibition of adenylyltransferase activity" evidence="3">
    <location>
        <position position="41"/>
    </location>
</feature>
<dbReference type="Proteomes" id="UP000429811">
    <property type="component" value="Unassembled WGS sequence"/>
</dbReference>
<evidence type="ECO:0000313" key="8">
    <source>
        <dbReference type="Proteomes" id="UP000434475"/>
    </source>
</evidence>
<keyword evidence="2" id="KW-0067">ATP-binding</keyword>
<dbReference type="InterPro" id="IPR036597">
    <property type="entry name" value="Fido-like_dom_sf"/>
</dbReference>
<dbReference type="Gene3D" id="1.10.3290.10">
    <property type="entry name" value="Fido-like domain"/>
    <property type="match status" value="1"/>
</dbReference>
<dbReference type="RefSeq" id="WP_009260474.1">
    <property type="nucleotide sequence ID" value="NZ_CP084007.1"/>
</dbReference>
<evidence type="ECO:0000313" key="5">
    <source>
        <dbReference type="EMBL" id="MSB21989.1"/>
    </source>
</evidence>
<evidence type="ECO:0000313" key="6">
    <source>
        <dbReference type="EMBL" id="MSB49781.1"/>
    </source>
</evidence>
<accession>A0A174QJD0</accession>
<feature type="binding site" evidence="2">
    <location>
        <begin position="130"/>
        <end position="134"/>
    </location>
    <ligand>
        <name>ATP</name>
        <dbReference type="ChEBI" id="CHEBI:30616"/>
    </ligand>
</feature>
<comment type="caution">
    <text evidence="6">The sequence shown here is derived from an EMBL/GenBank/DDBJ whole genome shotgun (WGS) entry which is preliminary data.</text>
</comment>
<dbReference type="PANTHER" id="PTHR13504">
    <property type="entry name" value="FIDO DOMAIN-CONTAINING PROTEIN DDB_G0283145"/>
    <property type="match status" value="1"/>
</dbReference>
<dbReference type="Proteomes" id="UP000434475">
    <property type="component" value="Unassembled WGS sequence"/>
</dbReference>
<dbReference type="EMBL" id="WKPR01000031">
    <property type="protein sequence ID" value="MSB21989.1"/>
    <property type="molecule type" value="Genomic_DNA"/>
</dbReference>
<dbReference type="PANTHER" id="PTHR13504:SF38">
    <property type="entry name" value="FIDO DOMAIN-CONTAINING PROTEIN"/>
    <property type="match status" value="1"/>
</dbReference>
<keyword evidence="2" id="KW-0547">Nucleotide-binding</keyword>
<dbReference type="EMBL" id="WKPO01000021">
    <property type="protein sequence ID" value="MSB49781.1"/>
    <property type="molecule type" value="Genomic_DNA"/>
</dbReference>